<dbReference type="InterPro" id="IPR029787">
    <property type="entry name" value="Nucleotide_cyclase"/>
</dbReference>
<dbReference type="AlphaFoldDB" id="A0A4R7P426"/>
<dbReference type="GO" id="GO:0009190">
    <property type="term" value="P:cyclic nucleotide biosynthetic process"/>
    <property type="evidence" value="ECO:0007669"/>
    <property type="project" value="InterPro"/>
</dbReference>
<feature type="domain" description="Guanylate cyclase" evidence="2">
    <location>
        <begin position="9"/>
        <end position="124"/>
    </location>
</feature>
<dbReference type="GO" id="GO:0035556">
    <property type="term" value="P:intracellular signal transduction"/>
    <property type="evidence" value="ECO:0007669"/>
    <property type="project" value="InterPro"/>
</dbReference>
<sequence>MSSSIRNCTVLIADIAGSVALRVEIGEVEANRRIRELLQRIATVARGNGATFLKSYGDDIVATFEGSDSGAASAAASAIAAQRCAEQAHLQLYAGMCAGPVEFIETLGRPDVYGQAMNLAARLHKLTEDAPGRIFLPAELVRMLPPHLQHEASAYGARKIKGYGPMEVWTLAWRDHSATVTFVPPKNMAAGLSGSRAAMLALWHRGVRIDLDPADGAFVIGRSVDCSLQVMDPEPRISSRHVTIQLESGLWMAHDVSRNGCWVRDERTGEEFPLLPGAKARLPARGSICLGRSFSEDPGGSFVVFFEASLRR</sequence>
<dbReference type="Proteomes" id="UP000295341">
    <property type="component" value="Unassembled WGS sequence"/>
</dbReference>
<evidence type="ECO:0000313" key="3">
    <source>
        <dbReference type="EMBL" id="TDU28378.1"/>
    </source>
</evidence>
<comment type="caution">
    <text evidence="3">The sequence shown here is derived from an EMBL/GenBank/DDBJ whole genome shotgun (WGS) entry which is preliminary data.</text>
</comment>
<dbReference type="Gene3D" id="2.60.200.20">
    <property type="match status" value="1"/>
</dbReference>
<dbReference type="InterPro" id="IPR001054">
    <property type="entry name" value="A/G_cyclase"/>
</dbReference>
<keyword evidence="4" id="KW-1185">Reference proteome</keyword>
<dbReference type="Gene3D" id="3.30.70.1230">
    <property type="entry name" value="Nucleotide cyclase"/>
    <property type="match status" value="1"/>
</dbReference>
<dbReference type="OrthoDB" id="9806704at2"/>
<evidence type="ECO:0000259" key="2">
    <source>
        <dbReference type="PROSITE" id="PS50125"/>
    </source>
</evidence>
<dbReference type="GO" id="GO:0004016">
    <property type="term" value="F:adenylate cyclase activity"/>
    <property type="evidence" value="ECO:0007669"/>
    <property type="project" value="UniProtKB-ARBA"/>
</dbReference>
<reference evidence="3 4" key="1">
    <citation type="submission" date="2019-03" db="EMBL/GenBank/DDBJ databases">
        <title>Genomic Encyclopedia of Type Strains, Phase IV (KMG-IV): sequencing the most valuable type-strain genomes for metagenomic binning, comparative biology and taxonomic classification.</title>
        <authorList>
            <person name="Goeker M."/>
        </authorList>
    </citation>
    <scope>NUCLEOTIDE SEQUENCE [LARGE SCALE GENOMIC DNA]</scope>
    <source>
        <strain evidence="3 4">DSM 26377</strain>
    </source>
</reference>
<dbReference type="PROSITE" id="PS50125">
    <property type="entry name" value="GUANYLATE_CYCLASE_2"/>
    <property type="match status" value="1"/>
</dbReference>
<dbReference type="EMBL" id="SOBT01000009">
    <property type="protein sequence ID" value="TDU28378.1"/>
    <property type="molecule type" value="Genomic_DNA"/>
</dbReference>
<dbReference type="CDD" id="cd00060">
    <property type="entry name" value="FHA"/>
    <property type="match status" value="1"/>
</dbReference>
<proteinExistence type="predicted"/>
<dbReference type="RefSeq" id="WP_133881928.1">
    <property type="nucleotide sequence ID" value="NZ_MWIN01000029.1"/>
</dbReference>
<name>A0A4R7P426_9GAMM</name>
<dbReference type="Pfam" id="PF00498">
    <property type="entry name" value="FHA"/>
    <property type="match status" value="1"/>
</dbReference>
<feature type="domain" description="FHA" evidence="1">
    <location>
        <begin position="218"/>
        <end position="268"/>
    </location>
</feature>
<gene>
    <name evidence="3" type="ORF">DFR24_2747</name>
</gene>
<dbReference type="SUPFAM" id="SSF55073">
    <property type="entry name" value="Nucleotide cyclase"/>
    <property type="match status" value="1"/>
</dbReference>
<dbReference type="InterPro" id="IPR008984">
    <property type="entry name" value="SMAD_FHA_dom_sf"/>
</dbReference>
<dbReference type="Pfam" id="PF00211">
    <property type="entry name" value="Guanylate_cyc"/>
    <property type="match status" value="1"/>
</dbReference>
<organism evidence="3 4">
    <name type="scientific">Panacagrimonas perspica</name>
    <dbReference type="NCBI Taxonomy" id="381431"/>
    <lineage>
        <taxon>Bacteria</taxon>
        <taxon>Pseudomonadati</taxon>
        <taxon>Pseudomonadota</taxon>
        <taxon>Gammaproteobacteria</taxon>
        <taxon>Nevskiales</taxon>
        <taxon>Nevskiaceae</taxon>
        <taxon>Panacagrimonas</taxon>
    </lineage>
</organism>
<dbReference type="PROSITE" id="PS50006">
    <property type="entry name" value="FHA_DOMAIN"/>
    <property type="match status" value="1"/>
</dbReference>
<dbReference type="SUPFAM" id="SSF49879">
    <property type="entry name" value="SMAD/FHA domain"/>
    <property type="match status" value="1"/>
</dbReference>
<evidence type="ECO:0000313" key="4">
    <source>
        <dbReference type="Proteomes" id="UP000295341"/>
    </source>
</evidence>
<dbReference type="SMART" id="SM00240">
    <property type="entry name" value="FHA"/>
    <property type="match status" value="1"/>
</dbReference>
<evidence type="ECO:0000259" key="1">
    <source>
        <dbReference type="PROSITE" id="PS50006"/>
    </source>
</evidence>
<protein>
    <submittedName>
        <fullName evidence="3">Class 3 adenylate cyclase</fullName>
    </submittedName>
</protein>
<dbReference type="InterPro" id="IPR000253">
    <property type="entry name" value="FHA_dom"/>
</dbReference>
<accession>A0A4R7P426</accession>